<sequence>MYPITRNLPGIMSLQSLKADVPYLTRIYPGIMQTHTGPMMPIINSFSSDCVLFTPVILSGH</sequence>
<gene>
    <name evidence="1" type="ORF">KOSB73_320081</name>
</gene>
<dbReference type="EMBL" id="FZTC01000026">
    <property type="protein sequence ID" value="SNU37243.1"/>
    <property type="molecule type" value="Genomic_DNA"/>
</dbReference>
<dbReference type="Proteomes" id="UP000220639">
    <property type="component" value="Unassembled WGS sequence"/>
</dbReference>
<protein>
    <submittedName>
        <fullName evidence="1">Uncharacterized protein</fullName>
    </submittedName>
</protein>
<proteinExistence type="predicted"/>
<accession>A0A285B910</accession>
<dbReference type="AlphaFoldDB" id="A0A285B910"/>
<evidence type="ECO:0000313" key="2">
    <source>
        <dbReference type="Proteomes" id="UP000220639"/>
    </source>
</evidence>
<reference evidence="2" key="1">
    <citation type="submission" date="2017-08" db="EMBL/GenBank/DDBJ databases">
        <authorList>
            <person name="Brisse S."/>
        </authorList>
    </citation>
    <scope>NUCLEOTIDE SEQUENCE [LARGE SCALE GENOMIC DNA]</scope>
    <source>
        <strain evidence="2">06D021</strain>
    </source>
</reference>
<evidence type="ECO:0000313" key="1">
    <source>
        <dbReference type="EMBL" id="SNU37243.1"/>
    </source>
</evidence>
<organism evidence="1 2">
    <name type="scientific">Klebsiella grimontii</name>
    <dbReference type="NCBI Taxonomy" id="2058152"/>
    <lineage>
        <taxon>Bacteria</taxon>
        <taxon>Pseudomonadati</taxon>
        <taxon>Pseudomonadota</taxon>
        <taxon>Gammaproteobacteria</taxon>
        <taxon>Enterobacterales</taxon>
        <taxon>Enterobacteriaceae</taxon>
        <taxon>Klebsiella/Raoultella group</taxon>
        <taxon>Klebsiella</taxon>
    </lineage>
</organism>
<name>A0A285B910_9ENTR</name>